<organism evidence="3 4">
    <name type="scientific">Venturia effusa</name>
    <dbReference type="NCBI Taxonomy" id="50376"/>
    <lineage>
        <taxon>Eukaryota</taxon>
        <taxon>Fungi</taxon>
        <taxon>Dikarya</taxon>
        <taxon>Ascomycota</taxon>
        <taxon>Pezizomycotina</taxon>
        <taxon>Dothideomycetes</taxon>
        <taxon>Pleosporomycetidae</taxon>
        <taxon>Venturiales</taxon>
        <taxon>Venturiaceae</taxon>
        <taxon>Venturia</taxon>
    </lineage>
</organism>
<accession>A0A517LHN3</accession>
<dbReference type="OrthoDB" id="160645at2759"/>
<evidence type="ECO:0000259" key="2">
    <source>
        <dbReference type="Pfam" id="PF14295"/>
    </source>
</evidence>
<feature type="domain" description="Apple" evidence="2">
    <location>
        <begin position="424"/>
        <end position="469"/>
    </location>
</feature>
<name>A0A517LHN3_9PEZI</name>
<evidence type="ECO:0000313" key="4">
    <source>
        <dbReference type="Proteomes" id="UP000316270"/>
    </source>
</evidence>
<protein>
    <recommendedName>
        <fullName evidence="2">Apple domain-containing protein</fullName>
    </recommendedName>
</protein>
<dbReference type="EMBL" id="CP042196">
    <property type="protein sequence ID" value="QDS75155.1"/>
    <property type="molecule type" value="Genomic_DNA"/>
</dbReference>
<dbReference type="AlphaFoldDB" id="A0A517LHN3"/>
<dbReference type="Proteomes" id="UP000316270">
    <property type="component" value="Chromosome 12"/>
</dbReference>
<evidence type="ECO:0000313" key="3">
    <source>
        <dbReference type="EMBL" id="QDS75155.1"/>
    </source>
</evidence>
<dbReference type="InterPro" id="IPR003609">
    <property type="entry name" value="Pan_app"/>
</dbReference>
<feature type="region of interest" description="Disordered" evidence="1">
    <location>
        <begin position="487"/>
        <end position="515"/>
    </location>
</feature>
<dbReference type="Gene3D" id="3.50.4.10">
    <property type="entry name" value="Hepatocyte Growth Factor"/>
    <property type="match status" value="1"/>
</dbReference>
<reference evidence="3 4" key="1">
    <citation type="submission" date="2019-07" db="EMBL/GenBank/DDBJ databases">
        <title>Finished genome of Venturia effusa.</title>
        <authorList>
            <person name="Young C.A."/>
            <person name="Cox M.P."/>
            <person name="Ganley A.R.D."/>
            <person name="David W.J."/>
        </authorList>
    </citation>
    <scope>NUCLEOTIDE SEQUENCE [LARGE SCALE GENOMIC DNA]</scope>
    <source>
        <strain evidence="4">albino</strain>
    </source>
</reference>
<dbReference type="Pfam" id="PF14295">
    <property type="entry name" value="PAN_4"/>
    <property type="match status" value="2"/>
</dbReference>
<proteinExistence type="predicted"/>
<evidence type="ECO:0000256" key="1">
    <source>
        <dbReference type="SAM" id="MobiDB-lite"/>
    </source>
</evidence>
<keyword evidence="4" id="KW-1185">Reference proteome</keyword>
<sequence length="727" mass="75543">MSCTFDAACLTSAVSGAQPSFAFSSNDANYFGISAQFTNSAGAKPARTTTLYATTTVNQGTDYVNNTITITQTQAHTVDQTSTITQDTTTTLLANSTRTQTVYHNMTLKCTASSPSTVTIVSTSTRPGSTYTVGSNTTSTATSVVTTTSTLLQSLSSSTTTITSTAMVPTTSSTMVPVTCTSTSVSSFVTPSLSTTTSSTTMTMVVNTSSSASIPSSSSSSSTSTIPSTVIVCSGSSTITVTTTATSGQSSSDPVASPTGKVLTCPCANGQTYNGFSIECGSDRVGGDFAVGYTDTYNGCINLCANTSGCVGVSYLQGSPGPCYMKNSIRPVVANSDVWGARAVNASTASATTSAATTSAACTSAATTSAACTSAATTSAATTSATTNAPTATATSKVVTCPGNDGQRYTAPSGDIYLVECYNDREDHDITSGSPVMVSGGDLGACMDACDSNSKCVDVTLSGAACYLKNNIGASQTDRKTAYGARLVSSKSKSIPDASHRRLRSRKSRVKGDPRVHPREIMGAAHPRMVLNAKDANACPGGCSGWGGPASTFVGTATVTVTRTDTTTVRPTVYQTYTATASNGTTITNYATATATATRQTVTNTYTLTATQFNNRTNTVTAYVTSVYTAYQTSYATNGDTALHHDKHAHPDLHHVRGQQHHSHHVHGARQFDDDDYHVPHYRRDYFHLYGPGQLDDYAGGDDRFAVVWASLILRILGDHVLCEGFR</sequence>
<gene>
    <name evidence="3" type="ORF">FKW77_008155</name>
</gene>
<dbReference type="STRING" id="50376.A0A517LHN3"/>
<feature type="domain" description="Apple" evidence="2">
    <location>
        <begin position="283"/>
        <end position="326"/>
    </location>
</feature>